<organism evidence="1 2">
    <name type="scientific">Isoptericola hypogeus</name>
    <dbReference type="NCBI Taxonomy" id="300179"/>
    <lineage>
        <taxon>Bacteria</taxon>
        <taxon>Bacillati</taxon>
        <taxon>Actinomycetota</taxon>
        <taxon>Actinomycetes</taxon>
        <taxon>Micrococcales</taxon>
        <taxon>Promicromonosporaceae</taxon>
        <taxon>Isoptericola</taxon>
    </lineage>
</organism>
<evidence type="ECO:0008006" key="3">
    <source>
        <dbReference type="Google" id="ProtNLM"/>
    </source>
</evidence>
<evidence type="ECO:0000313" key="1">
    <source>
        <dbReference type="EMBL" id="GAA1713563.1"/>
    </source>
</evidence>
<dbReference type="Proteomes" id="UP001501138">
    <property type="component" value="Unassembled WGS sequence"/>
</dbReference>
<accession>A0ABN2IX54</accession>
<comment type="caution">
    <text evidence="1">The sequence shown here is derived from an EMBL/GenBank/DDBJ whole genome shotgun (WGS) entry which is preliminary data.</text>
</comment>
<protein>
    <recommendedName>
        <fullName evidence="3">Transcriptional regulator, AbiEi antitoxin, Type IV TA system</fullName>
    </recommendedName>
</protein>
<keyword evidence="2" id="KW-1185">Reference proteome</keyword>
<dbReference type="EMBL" id="BAAAPM010000003">
    <property type="protein sequence ID" value="GAA1713563.1"/>
    <property type="molecule type" value="Genomic_DNA"/>
</dbReference>
<reference evidence="1 2" key="1">
    <citation type="journal article" date="2019" name="Int. J. Syst. Evol. Microbiol.">
        <title>The Global Catalogue of Microorganisms (GCM) 10K type strain sequencing project: providing services to taxonomists for standard genome sequencing and annotation.</title>
        <authorList>
            <consortium name="The Broad Institute Genomics Platform"/>
            <consortium name="The Broad Institute Genome Sequencing Center for Infectious Disease"/>
            <person name="Wu L."/>
            <person name="Ma J."/>
        </authorList>
    </citation>
    <scope>NUCLEOTIDE SEQUENCE [LARGE SCALE GENOMIC DNA]</scope>
    <source>
        <strain evidence="1 2">JCM 15589</strain>
    </source>
</reference>
<evidence type="ECO:0000313" key="2">
    <source>
        <dbReference type="Proteomes" id="UP001501138"/>
    </source>
</evidence>
<sequence>MDDDEIVIARDLPRRALDRSRRDGELERLRHGAYRPVPPARQDEHAAETARRRAKTVVRAVHRQLGADHVFSHETAALVHGFRLWAPPGTTHVIQGYRRSGAAAGDLTRHRMRLEPGQRTTVDRLPVTSLERTVVDCALTMHPLEALVISDHALARGLDLDACRELLGRTRRRNGVARARWILEHADDGSDSAWETWLRYVSLRAGLPRPVTQAAIPTAARVYHCDLGWPAWNVYAEFDGLAKYRAGGVRPGHDPRQELLREKERFDAIRATGVNPVRVVATSNARLAKVIDALAARFPDHLRRTFRADPLLPLPPMRDLSTDQFGKN</sequence>
<dbReference type="RefSeq" id="WP_344245766.1">
    <property type="nucleotide sequence ID" value="NZ_BAAAPM010000003.1"/>
</dbReference>
<name>A0ABN2IX54_9MICO</name>
<gene>
    <name evidence="1" type="ORF">GCM10009809_07190</name>
</gene>
<proteinExistence type="predicted"/>